<keyword evidence="3" id="KW-1185">Reference proteome</keyword>
<reference evidence="2 3" key="1">
    <citation type="submission" date="2021-04" db="EMBL/GenBank/DDBJ databases">
        <authorList>
            <person name="Bliznina A."/>
        </authorList>
    </citation>
    <scope>NUCLEOTIDE SEQUENCE [LARGE SCALE GENOMIC DNA]</scope>
</reference>
<accession>A0ABN7SBR4</accession>
<evidence type="ECO:0000313" key="2">
    <source>
        <dbReference type="EMBL" id="CAG5094730.1"/>
    </source>
</evidence>
<keyword evidence="1" id="KW-0732">Signal</keyword>
<organism evidence="2 3">
    <name type="scientific">Oikopleura dioica</name>
    <name type="common">Tunicate</name>
    <dbReference type="NCBI Taxonomy" id="34765"/>
    <lineage>
        <taxon>Eukaryota</taxon>
        <taxon>Metazoa</taxon>
        <taxon>Chordata</taxon>
        <taxon>Tunicata</taxon>
        <taxon>Appendicularia</taxon>
        <taxon>Copelata</taxon>
        <taxon>Oikopleuridae</taxon>
        <taxon>Oikopleura</taxon>
    </lineage>
</organism>
<feature type="chain" id="PRO_5045116878" evidence="1">
    <location>
        <begin position="19"/>
        <end position="214"/>
    </location>
</feature>
<evidence type="ECO:0000256" key="1">
    <source>
        <dbReference type="SAM" id="SignalP"/>
    </source>
</evidence>
<feature type="signal peptide" evidence="1">
    <location>
        <begin position="1"/>
        <end position="18"/>
    </location>
</feature>
<proteinExistence type="predicted"/>
<protein>
    <submittedName>
        <fullName evidence="2">Oidioi.mRNA.OKI2018_I69.XSR.g13818.t1.cds</fullName>
    </submittedName>
</protein>
<sequence>MRLLISVLLVFVGAQNDSEECGDLEILSSFCETVEGSILRSKRGSFCQNSKNKTVGASFSFCENATSVDVEDISILELLDFRTKADVPCPLRNNSDLANALQLSTVTLRLDCTCPGALTVKDFTTNSTKTFAAWEEDDHISKSYRQCEGQASFCAYQKNDSPFNNYTCPENSQCVDAGPGVFNCQELVQLLKRAHSQKQILILMDLELKPLRIQ</sequence>
<evidence type="ECO:0000313" key="3">
    <source>
        <dbReference type="Proteomes" id="UP001158576"/>
    </source>
</evidence>
<name>A0ABN7SBR4_OIKDI</name>
<dbReference type="EMBL" id="OU015569">
    <property type="protein sequence ID" value="CAG5094730.1"/>
    <property type="molecule type" value="Genomic_DNA"/>
</dbReference>
<dbReference type="Proteomes" id="UP001158576">
    <property type="component" value="Chromosome XSR"/>
</dbReference>
<gene>
    <name evidence="2" type="ORF">OKIOD_LOCUS5376</name>
</gene>